<dbReference type="Proteomes" id="UP000315783">
    <property type="component" value="Unassembled WGS sequence"/>
</dbReference>
<name>A0A545V0C3_9HYPO</name>
<evidence type="ECO:0000313" key="2">
    <source>
        <dbReference type="Proteomes" id="UP000315783"/>
    </source>
</evidence>
<comment type="caution">
    <text evidence="1">The sequence shown here is derived from an EMBL/GenBank/DDBJ whole genome shotgun (WGS) entry which is preliminary data.</text>
</comment>
<proteinExistence type="predicted"/>
<dbReference type="AlphaFoldDB" id="A0A545V0C3"/>
<accession>A0A545V0C3</accession>
<gene>
    <name evidence="1" type="ORF">IF1G_06155</name>
</gene>
<sequence>MTVISRERGRRGRGFTVKNSLLLGAVCSRCRDGQGQPIDGAIHSLVAYAYLIKQRTLSNYRECGGRNLSCIALLDPNGLLRVR</sequence>
<dbReference type="EMBL" id="SPUK01000008">
    <property type="protein sequence ID" value="TQV95168.1"/>
    <property type="molecule type" value="Genomic_DNA"/>
</dbReference>
<evidence type="ECO:0000313" key="1">
    <source>
        <dbReference type="EMBL" id="TQV95168.1"/>
    </source>
</evidence>
<protein>
    <submittedName>
        <fullName evidence="1">Uncharacterized protein</fullName>
    </submittedName>
</protein>
<reference evidence="1 2" key="1">
    <citation type="journal article" date="2019" name="Appl. Microbiol. Biotechnol.">
        <title>Genome sequence of Isaria javanica and comparative genome analysis insights into family S53 peptidase evolution in fungal entomopathogens.</title>
        <authorList>
            <person name="Lin R."/>
            <person name="Zhang X."/>
            <person name="Xin B."/>
            <person name="Zou M."/>
            <person name="Gao Y."/>
            <person name="Qin F."/>
            <person name="Hu Q."/>
            <person name="Xie B."/>
            <person name="Cheng X."/>
        </authorList>
    </citation>
    <scope>NUCLEOTIDE SEQUENCE [LARGE SCALE GENOMIC DNA]</scope>
    <source>
        <strain evidence="1 2">IJ1G</strain>
    </source>
</reference>
<keyword evidence="2" id="KW-1185">Reference proteome</keyword>
<organism evidence="1 2">
    <name type="scientific">Cordyceps javanica</name>
    <dbReference type="NCBI Taxonomy" id="43265"/>
    <lineage>
        <taxon>Eukaryota</taxon>
        <taxon>Fungi</taxon>
        <taxon>Dikarya</taxon>
        <taxon>Ascomycota</taxon>
        <taxon>Pezizomycotina</taxon>
        <taxon>Sordariomycetes</taxon>
        <taxon>Hypocreomycetidae</taxon>
        <taxon>Hypocreales</taxon>
        <taxon>Cordycipitaceae</taxon>
        <taxon>Cordyceps</taxon>
    </lineage>
</organism>